<feature type="domain" description="Hcy-binding" evidence="5">
    <location>
        <begin position="4"/>
        <end position="291"/>
    </location>
</feature>
<keyword evidence="7" id="KW-1185">Reference proteome</keyword>
<proteinExistence type="predicted"/>
<dbReference type="RefSeq" id="WP_062282001.1">
    <property type="nucleotide sequence ID" value="NZ_DF968181.1"/>
</dbReference>
<dbReference type="InterPro" id="IPR003726">
    <property type="entry name" value="HCY_dom"/>
</dbReference>
<feature type="binding site" evidence="3 4">
    <location>
        <position position="276"/>
    </location>
    <ligand>
        <name>Zn(2+)</name>
        <dbReference type="ChEBI" id="CHEBI:29105"/>
    </ligand>
</feature>
<evidence type="ECO:0000313" key="6">
    <source>
        <dbReference type="EMBL" id="GAP41223.1"/>
    </source>
</evidence>
<feature type="binding site" evidence="3 4">
    <location>
        <position position="277"/>
    </location>
    <ligand>
        <name>Zn(2+)</name>
        <dbReference type="ChEBI" id="CHEBI:29105"/>
    </ligand>
</feature>
<keyword evidence="3 4" id="KW-0862">Zinc</keyword>
<evidence type="ECO:0000256" key="1">
    <source>
        <dbReference type="ARBA" id="ARBA00022603"/>
    </source>
</evidence>
<evidence type="ECO:0000259" key="5">
    <source>
        <dbReference type="PROSITE" id="PS50970"/>
    </source>
</evidence>
<comment type="cofactor">
    <cofactor evidence="3">
        <name>Zn(2+)</name>
        <dbReference type="ChEBI" id="CHEBI:29105"/>
    </cofactor>
    <text evidence="3">Binds 1 zinc ion per subunit.</text>
</comment>
<dbReference type="SUPFAM" id="SSF82282">
    <property type="entry name" value="Homocysteine S-methyltransferase"/>
    <property type="match status" value="1"/>
</dbReference>
<evidence type="ECO:0000256" key="4">
    <source>
        <dbReference type="PROSITE-ProRule" id="PRU00333"/>
    </source>
</evidence>
<dbReference type="EMBL" id="DF968181">
    <property type="protein sequence ID" value="GAP41223.1"/>
    <property type="molecule type" value="Genomic_DNA"/>
</dbReference>
<name>A0A0S7BS25_9CHLR</name>
<feature type="binding site" evidence="3 4">
    <location>
        <position position="210"/>
    </location>
    <ligand>
        <name>Zn(2+)</name>
        <dbReference type="ChEBI" id="CHEBI:29105"/>
    </ligand>
</feature>
<dbReference type="GO" id="GO:0008270">
    <property type="term" value="F:zinc ion binding"/>
    <property type="evidence" value="ECO:0007669"/>
    <property type="project" value="InterPro"/>
</dbReference>
<sequence>MAGKPLIDDIKNGKIFILDGALGTNMQLNGLPAGKLNEEWVLEKPEIPLKIHSDFAEAGSDILLTMTFCANPIHLSDTPFAQRTKEINYKAVDLVKEAAKGKNISIAGSLGPIGKLMAPYGPLEPNDFYTSFAEQAKYLTEAGVDLLVLETFYSIEEGTEALKGIRSVSDLPLVVSFSFDRGTRTMMGAKPSTVAQTFTDLGADVIGINCGKGLDENTECLKMMRDATTLPLWFKPNAGKPEIGSDGKTHYHVTPEEIASRVPDWLAIGAQFIGCCCGSTAAHIHAIASRIKTA</sequence>
<evidence type="ECO:0000256" key="3">
    <source>
        <dbReference type="PIRSR" id="PIRSR037505-2"/>
    </source>
</evidence>
<protein>
    <submittedName>
        <fullName evidence="6">Methionine synthase I (Cobalamin-dependent), methyltransferase domain</fullName>
    </submittedName>
</protein>
<dbReference type="PROSITE" id="PS50970">
    <property type="entry name" value="HCY"/>
    <property type="match status" value="1"/>
</dbReference>
<keyword evidence="3 4" id="KW-0479">Metal-binding</keyword>
<dbReference type="InterPro" id="IPR036589">
    <property type="entry name" value="HCY_dom_sf"/>
</dbReference>
<dbReference type="GO" id="GO:0032259">
    <property type="term" value="P:methylation"/>
    <property type="evidence" value="ECO:0007669"/>
    <property type="project" value="UniProtKB-KW"/>
</dbReference>
<dbReference type="OrthoDB" id="9803687at2"/>
<dbReference type="GO" id="GO:0009086">
    <property type="term" value="P:methionine biosynthetic process"/>
    <property type="evidence" value="ECO:0007669"/>
    <property type="project" value="InterPro"/>
</dbReference>
<dbReference type="PANTHER" id="PTHR11103:SF18">
    <property type="entry name" value="SLR1189 PROTEIN"/>
    <property type="match status" value="1"/>
</dbReference>
<keyword evidence="1 4" id="KW-0489">Methyltransferase</keyword>
<gene>
    <name evidence="6" type="ORF">ATC1_131207</name>
</gene>
<dbReference type="InterPro" id="IPR017226">
    <property type="entry name" value="BHMT-like"/>
</dbReference>
<accession>A0A0S7BS25</accession>
<dbReference type="Pfam" id="PF02574">
    <property type="entry name" value="S-methyl_trans"/>
    <property type="match status" value="1"/>
</dbReference>
<evidence type="ECO:0000313" key="7">
    <source>
        <dbReference type="Proteomes" id="UP000053370"/>
    </source>
</evidence>
<dbReference type="Proteomes" id="UP000053370">
    <property type="component" value="Unassembled WGS sequence"/>
</dbReference>
<reference evidence="6" key="1">
    <citation type="journal article" date="2015" name="Genome Announc.">
        <title>Draft Genome Sequence of Anaerolineae Strain TC1, a Novel Isolate from a Methanogenic Wastewater Treatment System.</title>
        <authorList>
            <person name="Matsuura N."/>
            <person name="Tourlousse D.M."/>
            <person name="Sun L."/>
            <person name="Toyonaga M."/>
            <person name="Kuroda K."/>
            <person name="Ohashi A."/>
            <person name="Cruz R."/>
            <person name="Yamaguchi T."/>
            <person name="Sekiguchi Y."/>
        </authorList>
    </citation>
    <scope>NUCLEOTIDE SEQUENCE [LARGE SCALE GENOMIC DNA]</scope>
    <source>
        <strain evidence="6">TC1</strain>
    </source>
</reference>
<keyword evidence="2 4" id="KW-0808">Transferase</keyword>
<organism evidence="6">
    <name type="scientific">Flexilinea flocculi</name>
    <dbReference type="NCBI Taxonomy" id="1678840"/>
    <lineage>
        <taxon>Bacteria</taxon>
        <taxon>Bacillati</taxon>
        <taxon>Chloroflexota</taxon>
        <taxon>Anaerolineae</taxon>
        <taxon>Anaerolineales</taxon>
        <taxon>Anaerolineaceae</taxon>
        <taxon>Flexilinea</taxon>
    </lineage>
</organism>
<dbReference type="Gene3D" id="3.20.20.330">
    <property type="entry name" value="Homocysteine-binding-like domain"/>
    <property type="match status" value="1"/>
</dbReference>
<dbReference type="PANTHER" id="PTHR11103">
    <property type="entry name" value="SLR1189 PROTEIN"/>
    <property type="match status" value="1"/>
</dbReference>
<dbReference type="GO" id="GO:0008168">
    <property type="term" value="F:methyltransferase activity"/>
    <property type="evidence" value="ECO:0007669"/>
    <property type="project" value="UniProtKB-UniRule"/>
</dbReference>
<dbReference type="AlphaFoldDB" id="A0A0S7BS25"/>
<dbReference type="STRING" id="1678840.ATC1_131207"/>
<dbReference type="PIRSF" id="PIRSF037505">
    <property type="entry name" value="Betaine_HMT"/>
    <property type="match status" value="1"/>
</dbReference>
<evidence type="ECO:0000256" key="2">
    <source>
        <dbReference type="ARBA" id="ARBA00022679"/>
    </source>
</evidence>